<dbReference type="Gene3D" id="3.40.50.410">
    <property type="entry name" value="von Willebrand factor, type A domain"/>
    <property type="match status" value="1"/>
</dbReference>
<dbReference type="InterPro" id="IPR036465">
    <property type="entry name" value="vWFA_dom_sf"/>
</dbReference>
<evidence type="ECO:0000313" key="4">
    <source>
        <dbReference type="Proteomes" id="UP001165405"/>
    </source>
</evidence>
<dbReference type="RefSeq" id="WP_236088060.1">
    <property type="nucleotide sequence ID" value="NZ_JAKGSG010000020.1"/>
</dbReference>
<feature type="transmembrane region" description="Helical" evidence="1">
    <location>
        <begin position="6"/>
        <end position="26"/>
    </location>
</feature>
<evidence type="ECO:0000259" key="2">
    <source>
        <dbReference type="PROSITE" id="PS50234"/>
    </source>
</evidence>
<evidence type="ECO:0000313" key="3">
    <source>
        <dbReference type="EMBL" id="MCF4120285.1"/>
    </source>
</evidence>
<dbReference type="InterPro" id="IPR002035">
    <property type="entry name" value="VWF_A"/>
</dbReference>
<dbReference type="SUPFAM" id="SSF53300">
    <property type="entry name" value="vWA-like"/>
    <property type="match status" value="1"/>
</dbReference>
<dbReference type="PROSITE" id="PS50234">
    <property type="entry name" value="VWFA"/>
    <property type="match status" value="1"/>
</dbReference>
<protein>
    <submittedName>
        <fullName evidence="3">VWA domain-containing protein</fullName>
    </submittedName>
</protein>
<keyword evidence="1" id="KW-0472">Membrane</keyword>
<dbReference type="Proteomes" id="UP001165405">
    <property type="component" value="Unassembled WGS sequence"/>
</dbReference>
<dbReference type="Pfam" id="PF13519">
    <property type="entry name" value="VWA_2"/>
    <property type="match status" value="1"/>
</dbReference>
<keyword evidence="4" id="KW-1185">Reference proteome</keyword>
<keyword evidence="1" id="KW-0812">Transmembrane</keyword>
<feature type="transmembrane region" description="Helical" evidence="1">
    <location>
        <begin position="300"/>
        <end position="322"/>
    </location>
</feature>
<reference evidence="3" key="1">
    <citation type="submission" date="2022-01" db="EMBL/GenBank/DDBJ databases">
        <title>Antribacter sp. nov., isolated from Guizhou of China.</title>
        <authorList>
            <person name="Chengliang C."/>
            <person name="Ya Z."/>
        </authorList>
    </citation>
    <scope>NUCLEOTIDE SEQUENCE</scope>
    <source>
        <strain evidence="3">KLBMP 9083</strain>
    </source>
</reference>
<gene>
    <name evidence="3" type="ORF">L1785_04760</name>
</gene>
<keyword evidence="1" id="KW-1133">Transmembrane helix</keyword>
<name>A0AA41U6G8_9MICO</name>
<comment type="caution">
    <text evidence="3">The sequence shown here is derived from an EMBL/GenBank/DDBJ whole genome shotgun (WGS) entry which is preliminary data.</text>
</comment>
<organism evidence="3 4">
    <name type="scientific">Antribacter soli</name>
    <dbReference type="NCBI Taxonomy" id="2910976"/>
    <lineage>
        <taxon>Bacteria</taxon>
        <taxon>Bacillati</taxon>
        <taxon>Actinomycetota</taxon>
        <taxon>Actinomycetes</taxon>
        <taxon>Micrococcales</taxon>
        <taxon>Promicromonosporaceae</taxon>
        <taxon>Antribacter</taxon>
    </lineage>
</organism>
<accession>A0AA41U6G8</accession>
<evidence type="ECO:0000256" key="1">
    <source>
        <dbReference type="SAM" id="Phobius"/>
    </source>
</evidence>
<feature type="domain" description="VWFA" evidence="2">
    <location>
        <begin position="70"/>
        <end position="199"/>
    </location>
</feature>
<dbReference type="AlphaFoldDB" id="A0AA41U6G8"/>
<proteinExistence type="predicted"/>
<dbReference type="EMBL" id="JAKGSG010000020">
    <property type="protein sequence ID" value="MCF4120285.1"/>
    <property type="molecule type" value="Genomic_DNA"/>
</dbReference>
<sequence>MTFQPLAPWYVLVAVAALVALSGVLAARAGDAAGRWGWVRRLALCAVLLAAGLGPSVPETTTDRSVTVVDVFFVVDRTGSMAAEDYGAGRDQERLDGVRHDVQALTEAVPGARYSVITFDSQAARQLPLTADARAIGAWAQTFRREISLYSQGSLTDRPLAELTAALEGSAEQHPASLRLVFFLSDGEQTASGTPRSFAALEPLVDGGAVLGYGTPEGGQMKEYDPDVPPEEAAYLEDPETGEPGLSRIDEGVLRGLAEQLGVPYEYRAEPSDLTHLVADLDPDQVAADGRRTVTTYRPVVWPLALVLAALLAWEAWAFVVVEARERGSGRRARP</sequence>